<keyword evidence="8" id="KW-1185">Reference proteome</keyword>
<dbReference type="Gene3D" id="3.90.660.10">
    <property type="match status" value="1"/>
</dbReference>
<dbReference type="PANTHER" id="PTHR43563">
    <property type="entry name" value="AMINE OXIDASE"/>
    <property type="match status" value="1"/>
</dbReference>
<feature type="binding site" evidence="4">
    <location>
        <position position="385"/>
    </location>
    <ligand>
        <name>substrate</name>
    </ligand>
</feature>
<evidence type="ECO:0000256" key="1">
    <source>
        <dbReference type="ARBA" id="ARBA00001974"/>
    </source>
</evidence>
<dbReference type="AlphaFoldDB" id="A0A9W6N9V3"/>
<dbReference type="InterPro" id="IPR002937">
    <property type="entry name" value="Amino_oxidase"/>
</dbReference>
<evidence type="ECO:0000256" key="3">
    <source>
        <dbReference type="ARBA" id="ARBA00023002"/>
    </source>
</evidence>
<keyword evidence="3" id="KW-0560">Oxidoreductase</keyword>
<feature type="binding site" evidence="4">
    <location>
        <position position="242"/>
    </location>
    <ligand>
        <name>substrate</name>
    </ligand>
</feature>
<feature type="binding site" evidence="4">
    <location>
        <begin position="82"/>
        <end position="83"/>
    </location>
    <ligand>
        <name>FAD</name>
        <dbReference type="ChEBI" id="CHEBI:57692"/>
    </ligand>
</feature>
<evidence type="ECO:0000259" key="6">
    <source>
        <dbReference type="Pfam" id="PF01593"/>
    </source>
</evidence>
<dbReference type="InterPro" id="IPR036188">
    <property type="entry name" value="FAD/NAD-bd_sf"/>
</dbReference>
<feature type="domain" description="Amine oxidase" evidence="6">
    <location>
        <begin position="62"/>
        <end position="488"/>
    </location>
</feature>
<evidence type="ECO:0000313" key="8">
    <source>
        <dbReference type="Proteomes" id="UP001143330"/>
    </source>
</evidence>
<dbReference type="GO" id="GO:0016491">
    <property type="term" value="F:oxidoreductase activity"/>
    <property type="evidence" value="ECO:0007669"/>
    <property type="project" value="UniProtKB-KW"/>
</dbReference>
<name>A0A9W6N9V3_9HYPH</name>
<dbReference type="EMBL" id="BSFM01000005">
    <property type="protein sequence ID" value="GLK82993.1"/>
    <property type="molecule type" value="Genomic_DNA"/>
</dbReference>
<reference evidence="7" key="1">
    <citation type="journal article" date="2014" name="Int. J. Syst. Evol. Microbiol.">
        <title>Complete genome sequence of Corynebacterium casei LMG S-19264T (=DSM 44701T), isolated from a smear-ripened cheese.</title>
        <authorList>
            <consortium name="US DOE Joint Genome Institute (JGI-PGF)"/>
            <person name="Walter F."/>
            <person name="Albersmeier A."/>
            <person name="Kalinowski J."/>
            <person name="Ruckert C."/>
        </authorList>
    </citation>
    <scope>NUCLEOTIDE SEQUENCE</scope>
    <source>
        <strain evidence="7">VKM B-2789</strain>
    </source>
</reference>
<dbReference type="Pfam" id="PF01593">
    <property type="entry name" value="Amino_oxidase"/>
    <property type="match status" value="1"/>
</dbReference>
<evidence type="ECO:0000256" key="2">
    <source>
        <dbReference type="ARBA" id="ARBA00005995"/>
    </source>
</evidence>
<dbReference type="Gene3D" id="3.50.50.60">
    <property type="entry name" value="FAD/NAD(P)-binding domain"/>
    <property type="match status" value="1"/>
</dbReference>
<dbReference type="RefSeq" id="WP_246547397.1">
    <property type="nucleotide sequence ID" value="NZ_BSFM01000005.1"/>
</dbReference>
<dbReference type="SUPFAM" id="SSF51905">
    <property type="entry name" value="FAD/NAD(P)-binding domain"/>
    <property type="match status" value="1"/>
</dbReference>
<sequence>MSGSVPLVEAPMSSDPISTAGMSRRDALRAGAAGLLSAAIAGPTRAFATEGRRRILVLGAGMAGLTAALSLLRRGHEVTIIEAQNRIGGRLMSLPLGDGMFTEAGGGHFRSNMPYVLHYVRHFNLPLLGLNDGLPRYLVDGETGDGAHLAAWPWQLAPDERNVSVSTTLNRYLERVGLDADTALDARWPDLDIMARLDNVRLSDLIRGVGASDGFCKLLNAHAGPFTGDSPALGMVPRAAYHFGDKNLFRIQGGNDRLPMAMAEAVGLDRIVLGAAVAEIDQNGARVRVATRDGREFHGDAVISTIPFSVIGDVRVTPGWSSGKARLFAGMAWDKTVKVIVKTRTPSWLAHGVYGWPMAGGDRPWERVIDITGNEPGGHGSLFFYLNGPNAEAVMARPKPERARWVVDQFKADMPDLLDEVLFMDDFAWAEQPWIKASFGGTPLGGGWMIGECARPEGRIHFAGDFTTFKTGWVEGAIESGLRAARQIDPAATPEGNPRIRQEL</sequence>
<feature type="region of interest" description="Disordered" evidence="5">
    <location>
        <begin position="1"/>
        <end position="20"/>
    </location>
</feature>
<evidence type="ECO:0000256" key="5">
    <source>
        <dbReference type="SAM" id="MobiDB-lite"/>
    </source>
</evidence>
<dbReference type="InterPro" id="IPR001613">
    <property type="entry name" value="Flavin_amine_oxidase"/>
</dbReference>
<comment type="cofactor">
    <cofactor evidence="1">
        <name>FAD</name>
        <dbReference type="ChEBI" id="CHEBI:57692"/>
    </cofactor>
</comment>
<comment type="caution">
    <text evidence="7">The sequence shown here is derived from an EMBL/GenBank/DDBJ whole genome shotgun (WGS) entry which is preliminary data.</text>
</comment>
<dbReference type="SUPFAM" id="SSF54373">
    <property type="entry name" value="FAD-linked reductases, C-terminal domain"/>
    <property type="match status" value="1"/>
</dbReference>
<dbReference type="PANTHER" id="PTHR43563:SF1">
    <property type="entry name" value="AMINE OXIDASE [FLAVIN-CONTAINING] B"/>
    <property type="match status" value="1"/>
</dbReference>
<dbReference type="InterPro" id="IPR006311">
    <property type="entry name" value="TAT_signal"/>
</dbReference>
<feature type="binding site" evidence="4">
    <location>
        <position position="277"/>
    </location>
    <ligand>
        <name>FAD</name>
        <dbReference type="ChEBI" id="CHEBI:57692"/>
    </ligand>
</feature>
<dbReference type="PROSITE" id="PS51318">
    <property type="entry name" value="TAT"/>
    <property type="match status" value="1"/>
</dbReference>
<dbReference type="PRINTS" id="PR00757">
    <property type="entry name" value="AMINEOXDASEF"/>
</dbReference>
<reference evidence="7" key="2">
    <citation type="submission" date="2023-01" db="EMBL/GenBank/DDBJ databases">
        <authorList>
            <person name="Sun Q."/>
            <person name="Evtushenko L."/>
        </authorList>
    </citation>
    <scope>NUCLEOTIDE SEQUENCE</scope>
    <source>
        <strain evidence="7">VKM B-2789</strain>
    </source>
</reference>
<organism evidence="7 8">
    <name type="scientific">Ancylobacter defluvii</name>
    <dbReference type="NCBI Taxonomy" id="1282440"/>
    <lineage>
        <taxon>Bacteria</taxon>
        <taxon>Pseudomonadati</taxon>
        <taxon>Pseudomonadota</taxon>
        <taxon>Alphaproteobacteria</taxon>
        <taxon>Hyphomicrobiales</taxon>
        <taxon>Xanthobacteraceae</taxon>
        <taxon>Ancylobacter</taxon>
    </lineage>
</organism>
<proteinExistence type="inferred from homology"/>
<comment type="similarity">
    <text evidence="2">Belongs to the flavin monoamine oxidase family.</text>
</comment>
<dbReference type="Proteomes" id="UP001143330">
    <property type="component" value="Unassembled WGS sequence"/>
</dbReference>
<evidence type="ECO:0000313" key="7">
    <source>
        <dbReference type="EMBL" id="GLK82993.1"/>
    </source>
</evidence>
<gene>
    <name evidence="7" type="ORF">GCM10017653_10620</name>
</gene>
<dbReference type="Gene3D" id="1.10.405.10">
    <property type="entry name" value="Guanine Nucleotide Dissociation Inhibitor, domain 1"/>
    <property type="match status" value="1"/>
</dbReference>
<accession>A0A9W6N9V3</accession>
<evidence type="ECO:0000256" key="4">
    <source>
        <dbReference type="PIRSR" id="PIRSR601613-1"/>
    </source>
</evidence>
<protein>
    <submittedName>
        <fullName evidence="7">Amine oxidase</fullName>
    </submittedName>
</protein>
<dbReference type="InterPro" id="IPR050703">
    <property type="entry name" value="Flavin_MAO"/>
</dbReference>